<dbReference type="GO" id="GO:0047429">
    <property type="term" value="F:nucleoside triphosphate diphosphatase activity"/>
    <property type="evidence" value="ECO:0007669"/>
    <property type="project" value="InterPro"/>
</dbReference>
<comment type="cofactor">
    <cofactor evidence="1">
        <name>a divalent metal cation</name>
        <dbReference type="ChEBI" id="CHEBI:60240"/>
    </cofactor>
</comment>
<dbReference type="EMBL" id="CM000776">
    <property type="protein sequence ID" value="EES89958.1"/>
    <property type="molecule type" value="Genomic_DNA"/>
</dbReference>
<keyword evidence="5" id="KW-1185">Reference proteome</keyword>
<organism evidence="4 5">
    <name type="scientific">Helicobacter canadensis MIT 98-5491</name>
    <dbReference type="NCBI Taxonomy" id="537970"/>
    <lineage>
        <taxon>Bacteria</taxon>
        <taxon>Pseudomonadati</taxon>
        <taxon>Campylobacterota</taxon>
        <taxon>Epsilonproteobacteria</taxon>
        <taxon>Campylobacterales</taxon>
        <taxon>Helicobacteraceae</taxon>
        <taxon>Helicobacter</taxon>
    </lineage>
</organism>
<dbReference type="HOGENOM" id="CLU_040416_2_2_7"/>
<evidence type="ECO:0000256" key="1">
    <source>
        <dbReference type="ARBA" id="ARBA00001968"/>
    </source>
</evidence>
<dbReference type="InterPro" id="IPR003697">
    <property type="entry name" value="Maf-like"/>
</dbReference>
<proteinExistence type="predicted"/>
<gene>
    <name evidence="4" type="ORF">HCAN_1249</name>
</gene>
<keyword evidence="2" id="KW-0378">Hydrolase</keyword>
<dbReference type="PANTHER" id="PTHR43213">
    <property type="entry name" value="BIFUNCTIONAL DTTP/UTP PYROPHOSPHATASE/METHYLTRANSFERASE PROTEIN-RELATED"/>
    <property type="match status" value="1"/>
</dbReference>
<dbReference type="InterPro" id="IPR029001">
    <property type="entry name" value="ITPase-like_fam"/>
</dbReference>
<dbReference type="RefSeq" id="WP_006656931.1">
    <property type="nucleotide sequence ID" value="NZ_CM000776.2"/>
</dbReference>
<dbReference type="OrthoDB" id="5339137at2"/>
<protein>
    <recommendedName>
        <fullName evidence="6">Septum formation protein Maf</fullName>
    </recommendedName>
</protein>
<dbReference type="NCBIfam" id="NF003141">
    <property type="entry name" value="PRK04056.1"/>
    <property type="match status" value="1"/>
</dbReference>
<dbReference type="GO" id="GO:0009117">
    <property type="term" value="P:nucleotide metabolic process"/>
    <property type="evidence" value="ECO:0007669"/>
    <property type="project" value="UniProtKB-KW"/>
</dbReference>
<dbReference type="eggNOG" id="COG0424">
    <property type="taxonomic scope" value="Bacteria"/>
</dbReference>
<dbReference type="SUPFAM" id="SSF52972">
    <property type="entry name" value="ITPase-like"/>
    <property type="match status" value="1"/>
</dbReference>
<dbReference type="Proteomes" id="UP000007032">
    <property type="component" value="Chromosome"/>
</dbReference>
<dbReference type="PIRSF" id="PIRSF006305">
    <property type="entry name" value="Maf"/>
    <property type="match status" value="1"/>
</dbReference>
<dbReference type="Pfam" id="PF02545">
    <property type="entry name" value="Maf"/>
    <property type="match status" value="1"/>
</dbReference>
<name>C5ZXU0_9HELI</name>
<evidence type="ECO:0000256" key="3">
    <source>
        <dbReference type="ARBA" id="ARBA00023080"/>
    </source>
</evidence>
<dbReference type="AlphaFoldDB" id="C5ZXU0"/>
<evidence type="ECO:0000313" key="4">
    <source>
        <dbReference type="EMBL" id="EES89958.1"/>
    </source>
</evidence>
<evidence type="ECO:0000313" key="5">
    <source>
        <dbReference type="Proteomes" id="UP000007032"/>
    </source>
</evidence>
<evidence type="ECO:0000256" key="2">
    <source>
        <dbReference type="ARBA" id="ARBA00022801"/>
    </source>
</evidence>
<dbReference type="STRING" id="537970.HCAN_1249"/>
<dbReference type="PANTHER" id="PTHR43213:SF5">
    <property type="entry name" value="BIFUNCTIONAL DTTP_UTP PYROPHOSPHATASE_METHYLTRANSFERASE PROTEIN-RELATED"/>
    <property type="match status" value="1"/>
</dbReference>
<dbReference type="NCBIfam" id="TIGR00172">
    <property type="entry name" value="maf"/>
    <property type="match status" value="1"/>
</dbReference>
<sequence>MLRLCSTSLSRQQILKENGIAFTQCDNGFDEETLELSNPRSFVYTAAICKHKKALETYGLELPLLVVDSVIECANTLQRKPKNQKEAEKFLQMQNGNSIHILSCCILHSSKFYLINLSKTSYEFSSFNLKDLEVYLQSQQWQNKAGAVMVEGFHKKYIKKQIGSTSNAMGLHFEAIQPFLELL</sequence>
<accession>C5ZXU0</accession>
<reference evidence="4 5" key="1">
    <citation type="journal article" date="2009" name="J. Bacteriol.">
        <title>Genome sequence of the emerging pathogen Helicobacter canadensis.</title>
        <authorList>
            <person name="Loman N.J."/>
            <person name="Snyder L.A."/>
            <person name="Linton J.D."/>
            <person name="Langdon R."/>
            <person name="Lawson A.J."/>
            <person name="Weinstock G.M."/>
            <person name="Wren B.W."/>
            <person name="Pallen M.J."/>
        </authorList>
    </citation>
    <scope>NUCLEOTIDE SEQUENCE [LARGE SCALE GENOMIC DNA]</scope>
    <source>
        <strain evidence="4 5">MIT 98-5491</strain>
    </source>
</reference>
<dbReference type="Gene3D" id="3.90.950.10">
    <property type="match status" value="1"/>
</dbReference>
<evidence type="ECO:0008006" key="6">
    <source>
        <dbReference type="Google" id="ProtNLM"/>
    </source>
</evidence>
<keyword evidence="3" id="KW-0546">Nucleotide metabolism</keyword>